<dbReference type="PANTHER" id="PTHR42886">
    <property type="entry name" value="RE40534P-RELATED"/>
    <property type="match status" value="1"/>
</dbReference>
<dbReference type="Proteomes" id="UP001281003">
    <property type="component" value="Unassembled WGS sequence"/>
</dbReference>
<evidence type="ECO:0000256" key="1">
    <source>
        <dbReference type="ARBA" id="ARBA00038097"/>
    </source>
</evidence>
<dbReference type="GO" id="GO:0042171">
    <property type="term" value="F:lysophosphatidic acid acyltransferase activity"/>
    <property type="evidence" value="ECO:0007669"/>
    <property type="project" value="TreeGrafter"/>
</dbReference>
<dbReference type="GO" id="GO:0055088">
    <property type="term" value="P:lipid homeostasis"/>
    <property type="evidence" value="ECO:0007669"/>
    <property type="project" value="TreeGrafter"/>
</dbReference>
<dbReference type="SUPFAM" id="SSF53474">
    <property type="entry name" value="alpha/beta-Hydrolases"/>
    <property type="match status" value="1"/>
</dbReference>
<evidence type="ECO:0000313" key="4">
    <source>
        <dbReference type="Proteomes" id="UP001281003"/>
    </source>
</evidence>
<dbReference type="GO" id="GO:0035965">
    <property type="term" value="P:cardiolipin acyl-chain remodeling"/>
    <property type="evidence" value="ECO:0007669"/>
    <property type="project" value="TreeGrafter"/>
</dbReference>
<dbReference type="InterPro" id="IPR029058">
    <property type="entry name" value="AB_hydrolase_fold"/>
</dbReference>
<comment type="similarity">
    <text evidence="1">Belongs to the peptidase S33 family. ABHD4/ABHD5 subfamily.</text>
</comment>
<dbReference type="Pfam" id="PF12697">
    <property type="entry name" value="Abhydrolase_6"/>
    <property type="match status" value="1"/>
</dbReference>
<dbReference type="GO" id="GO:0004623">
    <property type="term" value="F:phospholipase A2 activity"/>
    <property type="evidence" value="ECO:0007669"/>
    <property type="project" value="TreeGrafter"/>
</dbReference>
<dbReference type="Gene3D" id="3.40.50.1820">
    <property type="entry name" value="alpha/beta hydrolase"/>
    <property type="match status" value="1"/>
</dbReference>
<name>A0AAE0P330_SORBR</name>
<keyword evidence="3" id="KW-0378">Hydrolase</keyword>
<keyword evidence="4" id="KW-1185">Reference proteome</keyword>
<sequence>MSFLNLSYQNIHFLHPSSSSTPITLPPLPPSITHSYIPTPQGDLEILHSSPLATQKSQPALFFIHGGMGSASVWIEYLSFFSSHALETACYAVSMRGHGGSWYPSYLRMVYGTTKGDLAGDVVEGIKWAVGRERERLGLEGREEDVEVVLVGHSSGGGLVQFILSEGLLVGVGVGVRVKGLVLMGAVPGFGSLGVYLNWFSLDPLFTIRLLLHAWHPNSPLSTPPLVRRVFFSEQLPESYLLRFMSFMNRYESFLWPLGMGWRFVDPERILLAISGWGDDTSRQGQGRVLVIAGEEDKIMTQDIMQRLANWYRGAYKRLVEGEKIDGVVNDAEDGTEGQEDGMGVRYAVVPGAGHHCQNDVDWEVGANKVMGFYQGLL</sequence>
<dbReference type="PANTHER" id="PTHR42886:SF29">
    <property type="entry name" value="PUMMELIG, ISOFORM A"/>
    <property type="match status" value="1"/>
</dbReference>
<reference evidence="3" key="2">
    <citation type="submission" date="2023-07" db="EMBL/GenBank/DDBJ databases">
        <authorList>
            <consortium name="Lawrence Berkeley National Laboratory"/>
            <person name="Haridas S."/>
            <person name="Hensen N."/>
            <person name="Bonometti L."/>
            <person name="Westerberg I."/>
            <person name="Brannstrom I.O."/>
            <person name="Guillou S."/>
            <person name="Cros-Aarteil S."/>
            <person name="Calhoun S."/>
            <person name="Kuo A."/>
            <person name="Mondo S."/>
            <person name="Pangilinan J."/>
            <person name="Riley R."/>
            <person name="LaButti K."/>
            <person name="Andreopoulos B."/>
            <person name="Lipzen A."/>
            <person name="Chen C."/>
            <person name="Yanf M."/>
            <person name="Daum C."/>
            <person name="Ng V."/>
            <person name="Clum A."/>
            <person name="Steindorff A."/>
            <person name="Ohm R."/>
            <person name="Martin F."/>
            <person name="Silar P."/>
            <person name="Natvig D."/>
            <person name="Lalanne C."/>
            <person name="Gautier V."/>
            <person name="Ament-velasquez S.L."/>
            <person name="Kruys A."/>
            <person name="Hutchinson M.I."/>
            <person name="Powell A.J."/>
            <person name="Barry K."/>
            <person name="Miller A.N."/>
            <person name="Grigoriev I.V."/>
            <person name="Debuchy R."/>
            <person name="Gladieux P."/>
            <person name="Thoren M.H."/>
            <person name="Johannesson H."/>
        </authorList>
    </citation>
    <scope>NUCLEOTIDE SEQUENCE</scope>
    <source>
        <strain evidence="3">FGSC 1904</strain>
    </source>
</reference>
<dbReference type="GO" id="GO:0006654">
    <property type="term" value="P:phosphatidic acid biosynthetic process"/>
    <property type="evidence" value="ECO:0007669"/>
    <property type="project" value="TreeGrafter"/>
</dbReference>
<evidence type="ECO:0000313" key="3">
    <source>
        <dbReference type="EMBL" id="KAK3392442.1"/>
    </source>
</evidence>
<gene>
    <name evidence="3" type="ORF">B0T20DRAFT_396083</name>
</gene>
<accession>A0AAE0P330</accession>
<organism evidence="3 4">
    <name type="scientific">Sordaria brevicollis</name>
    <dbReference type="NCBI Taxonomy" id="83679"/>
    <lineage>
        <taxon>Eukaryota</taxon>
        <taxon>Fungi</taxon>
        <taxon>Dikarya</taxon>
        <taxon>Ascomycota</taxon>
        <taxon>Pezizomycotina</taxon>
        <taxon>Sordariomycetes</taxon>
        <taxon>Sordariomycetidae</taxon>
        <taxon>Sordariales</taxon>
        <taxon>Sordariaceae</taxon>
        <taxon>Sordaria</taxon>
    </lineage>
</organism>
<feature type="domain" description="AB hydrolase-1" evidence="2">
    <location>
        <begin position="61"/>
        <end position="355"/>
    </location>
</feature>
<dbReference type="AlphaFoldDB" id="A0AAE0P330"/>
<dbReference type="GO" id="GO:0005743">
    <property type="term" value="C:mitochondrial inner membrane"/>
    <property type="evidence" value="ECO:0007669"/>
    <property type="project" value="TreeGrafter"/>
</dbReference>
<protein>
    <submittedName>
        <fullName evidence="3">Alpha/Beta hydrolase protein</fullName>
    </submittedName>
</protein>
<proteinExistence type="inferred from homology"/>
<dbReference type="EMBL" id="JAUTDP010000011">
    <property type="protein sequence ID" value="KAK3392442.1"/>
    <property type="molecule type" value="Genomic_DNA"/>
</dbReference>
<comment type="caution">
    <text evidence="3">The sequence shown here is derived from an EMBL/GenBank/DDBJ whole genome shotgun (WGS) entry which is preliminary data.</text>
</comment>
<evidence type="ECO:0000259" key="2">
    <source>
        <dbReference type="Pfam" id="PF12697"/>
    </source>
</evidence>
<dbReference type="InterPro" id="IPR000073">
    <property type="entry name" value="AB_hydrolase_1"/>
</dbReference>
<reference evidence="3" key="1">
    <citation type="journal article" date="2023" name="Mol. Phylogenet. Evol.">
        <title>Genome-scale phylogeny and comparative genomics of the fungal order Sordariales.</title>
        <authorList>
            <person name="Hensen N."/>
            <person name="Bonometti L."/>
            <person name="Westerberg I."/>
            <person name="Brannstrom I.O."/>
            <person name="Guillou S."/>
            <person name="Cros-Aarteil S."/>
            <person name="Calhoun S."/>
            <person name="Haridas S."/>
            <person name="Kuo A."/>
            <person name="Mondo S."/>
            <person name="Pangilinan J."/>
            <person name="Riley R."/>
            <person name="LaButti K."/>
            <person name="Andreopoulos B."/>
            <person name="Lipzen A."/>
            <person name="Chen C."/>
            <person name="Yan M."/>
            <person name="Daum C."/>
            <person name="Ng V."/>
            <person name="Clum A."/>
            <person name="Steindorff A."/>
            <person name="Ohm R.A."/>
            <person name="Martin F."/>
            <person name="Silar P."/>
            <person name="Natvig D.O."/>
            <person name="Lalanne C."/>
            <person name="Gautier V."/>
            <person name="Ament-Velasquez S.L."/>
            <person name="Kruys A."/>
            <person name="Hutchinson M.I."/>
            <person name="Powell A.J."/>
            <person name="Barry K."/>
            <person name="Miller A.N."/>
            <person name="Grigoriev I.V."/>
            <person name="Debuchy R."/>
            <person name="Gladieux P."/>
            <person name="Hiltunen Thoren M."/>
            <person name="Johannesson H."/>
        </authorList>
    </citation>
    <scope>NUCLEOTIDE SEQUENCE</scope>
    <source>
        <strain evidence="3">FGSC 1904</strain>
    </source>
</reference>